<evidence type="ECO:0000313" key="3">
    <source>
        <dbReference type="Proteomes" id="UP001165042"/>
    </source>
</evidence>
<proteinExistence type="predicted"/>
<feature type="transmembrane region" description="Helical" evidence="1">
    <location>
        <begin position="108"/>
        <end position="126"/>
    </location>
</feature>
<feature type="transmembrane region" description="Helical" evidence="1">
    <location>
        <begin position="76"/>
        <end position="96"/>
    </location>
</feature>
<dbReference type="Proteomes" id="UP001165042">
    <property type="component" value="Unassembled WGS sequence"/>
</dbReference>
<dbReference type="SUPFAM" id="SSF48317">
    <property type="entry name" value="Acid phosphatase/Vanadium-dependent haloperoxidase"/>
    <property type="match status" value="1"/>
</dbReference>
<keyword evidence="3" id="KW-1185">Reference proteome</keyword>
<comment type="caution">
    <text evidence="2">The sequence shown here is derived from an EMBL/GenBank/DDBJ whole genome shotgun (WGS) entry which is preliminary data.</text>
</comment>
<dbReference type="EMBL" id="BSSD01000008">
    <property type="protein sequence ID" value="GLW94329.1"/>
    <property type="molecule type" value="Genomic_DNA"/>
</dbReference>
<dbReference type="AlphaFoldDB" id="A0A9W6QTJ7"/>
<keyword evidence="1" id="KW-0472">Membrane</keyword>
<organism evidence="2 3">
    <name type="scientific">Actinokineospora globicatena</name>
    <dbReference type="NCBI Taxonomy" id="103729"/>
    <lineage>
        <taxon>Bacteria</taxon>
        <taxon>Bacillati</taxon>
        <taxon>Actinomycetota</taxon>
        <taxon>Actinomycetes</taxon>
        <taxon>Pseudonocardiales</taxon>
        <taxon>Pseudonocardiaceae</taxon>
        <taxon>Actinokineospora</taxon>
    </lineage>
</organism>
<feature type="transmembrane region" description="Helical" evidence="1">
    <location>
        <begin position="239"/>
        <end position="260"/>
    </location>
</feature>
<dbReference type="InterPro" id="IPR036938">
    <property type="entry name" value="PAP2/HPO_sf"/>
</dbReference>
<evidence type="ECO:0000256" key="1">
    <source>
        <dbReference type="SAM" id="Phobius"/>
    </source>
</evidence>
<keyword evidence="1" id="KW-1133">Transmembrane helix</keyword>
<gene>
    <name evidence="2" type="ORF">Aglo03_51450</name>
</gene>
<feature type="transmembrane region" description="Helical" evidence="1">
    <location>
        <begin position="197"/>
        <end position="219"/>
    </location>
</feature>
<name>A0A9W6QTJ7_9PSEU</name>
<protein>
    <recommendedName>
        <fullName evidence="4">PAP2 superfamily protein</fullName>
    </recommendedName>
</protein>
<accession>A0A9W6QTJ7</accession>
<feature type="transmembrane region" description="Helical" evidence="1">
    <location>
        <begin position="172"/>
        <end position="190"/>
    </location>
</feature>
<evidence type="ECO:0000313" key="2">
    <source>
        <dbReference type="EMBL" id="GLW94329.1"/>
    </source>
</evidence>
<reference evidence="2" key="1">
    <citation type="submission" date="2023-02" db="EMBL/GenBank/DDBJ databases">
        <title>Actinokineospora globicatena NBRC 15670.</title>
        <authorList>
            <person name="Ichikawa N."/>
            <person name="Sato H."/>
            <person name="Tonouchi N."/>
        </authorList>
    </citation>
    <scope>NUCLEOTIDE SEQUENCE</scope>
    <source>
        <strain evidence="2">NBRC 15670</strain>
    </source>
</reference>
<feature type="transmembrane region" description="Helical" evidence="1">
    <location>
        <begin position="146"/>
        <end position="166"/>
    </location>
</feature>
<evidence type="ECO:0008006" key="4">
    <source>
        <dbReference type="Google" id="ProtNLM"/>
    </source>
</evidence>
<sequence>MPDVCTALGAAVDAACVGFGRHCAVGWWFGTVPVGAVVVDVCRVGGRGWGWRVGWVVIDTVRVNEVVVRENRLAKVVSEVCSPAVVVLVLPLVVAWSATGGDVARTLLWGLEVALFSSVLPMVFIVRGARAGRWDTHHVRDREHRFVPLAVGLGSTAVGIAILVVADAPREVLALSLSMFATLTVCVAITRRWKISLHAAVAGGAVAMVTLLHGPWSLLLVLPVALVCWSRVVLGDHTVAQVVVGAVVGPLVGGVVFLALV</sequence>
<keyword evidence="1" id="KW-0812">Transmembrane</keyword>